<dbReference type="Pfam" id="PF00403">
    <property type="entry name" value="HMA"/>
    <property type="match status" value="1"/>
</dbReference>
<comment type="caution">
    <text evidence="3">The sequence shown here is derived from an EMBL/GenBank/DDBJ whole genome shotgun (WGS) entry which is preliminary data.</text>
</comment>
<evidence type="ECO:0000313" key="4">
    <source>
        <dbReference type="Proteomes" id="UP000776983"/>
    </source>
</evidence>
<keyword evidence="4" id="KW-1185">Reference proteome</keyword>
<proteinExistence type="predicted"/>
<dbReference type="RefSeq" id="WP_226955348.1">
    <property type="nucleotide sequence ID" value="NZ_JACDXW010000012.1"/>
</dbReference>
<name>A0ABS8CFX1_9BURK</name>
<dbReference type="Gene3D" id="3.30.70.100">
    <property type="match status" value="1"/>
</dbReference>
<dbReference type="PROSITE" id="PS01047">
    <property type="entry name" value="HMA_1"/>
    <property type="match status" value="1"/>
</dbReference>
<dbReference type="InterPro" id="IPR036163">
    <property type="entry name" value="HMA_dom_sf"/>
</dbReference>
<evidence type="ECO:0000313" key="3">
    <source>
        <dbReference type="EMBL" id="MCB5364934.1"/>
    </source>
</evidence>
<dbReference type="EMBL" id="JACDXW010000012">
    <property type="protein sequence ID" value="MCB5364934.1"/>
    <property type="molecule type" value="Genomic_DNA"/>
</dbReference>
<dbReference type="InterPro" id="IPR017969">
    <property type="entry name" value="Heavy-metal-associated_CS"/>
</dbReference>
<protein>
    <submittedName>
        <fullName evidence="3">Heavy-metal-associated domain-containing protein</fullName>
    </submittedName>
</protein>
<gene>
    <name evidence="3" type="ORF">H0484_14395</name>
</gene>
<feature type="domain" description="HMA" evidence="2">
    <location>
        <begin position="1"/>
        <end position="63"/>
    </location>
</feature>
<organism evidence="3 4">
    <name type="scientific">Mesopusillimonas faecipullorum</name>
    <dbReference type="NCBI Taxonomy" id="2755040"/>
    <lineage>
        <taxon>Bacteria</taxon>
        <taxon>Pseudomonadati</taxon>
        <taxon>Pseudomonadota</taxon>
        <taxon>Betaproteobacteria</taxon>
        <taxon>Burkholderiales</taxon>
        <taxon>Alcaligenaceae</taxon>
        <taxon>Mesopusillimonas</taxon>
    </lineage>
</organism>
<keyword evidence="1" id="KW-0479">Metal-binding</keyword>
<dbReference type="SUPFAM" id="SSF55008">
    <property type="entry name" value="HMA, heavy metal-associated domain"/>
    <property type="match status" value="1"/>
</dbReference>
<dbReference type="InterPro" id="IPR006121">
    <property type="entry name" value="HMA_dom"/>
</dbReference>
<evidence type="ECO:0000259" key="2">
    <source>
        <dbReference type="PROSITE" id="PS50846"/>
    </source>
</evidence>
<reference evidence="3 4" key="1">
    <citation type="submission" date="2020-07" db="EMBL/GenBank/DDBJ databases">
        <title>Pusillimonas sp. nov., isolated from poultry manure in Taiwan.</title>
        <authorList>
            <person name="Lin S.-Y."/>
            <person name="Tang Y.-S."/>
            <person name="Young C.-C."/>
        </authorList>
    </citation>
    <scope>NUCLEOTIDE SEQUENCE [LARGE SCALE GENOMIC DNA]</scope>
    <source>
        <strain evidence="3 4">CC-YST705</strain>
    </source>
</reference>
<dbReference type="PROSITE" id="PS50846">
    <property type="entry name" value="HMA_2"/>
    <property type="match status" value="1"/>
</dbReference>
<evidence type="ECO:0000256" key="1">
    <source>
        <dbReference type="ARBA" id="ARBA00022723"/>
    </source>
</evidence>
<dbReference type="CDD" id="cd00371">
    <property type="entry name" value="HMA"/>
    <property type="match status" value="1"/>
</dbReference>
<sequence>MIQFEVNDMTCGHCVGAVTAAVKDVAPEAIISVDLAEHTVRVEGVPDADVVEQAIREAGYSPSRKV</sequence>
<accession>A0ABS8CFX1</accession>
<dbReference type="Proteomes" id="UP000776983">
    <property type="component" value="Unassembled WGS sequence"/>
</dbReference>